<comment type="caution">
    <text evidence="1">The sequence shown here is derived from an EMBL/GenBank/DDBJ whole genome shotgun (WGS) entry which is preliminary data.</text>
</comment>
<sequence>MSDARWDSLFEDLENQFASERELEAGALAGEAERTRIAALSLRDRLSALTPATRVVIRDAAGESHRLILRAAGSDWIAGVDEDSAGIVVLRVDAIDEVRIPPAERAVSLTGHTPDPLRSRMGIGFVLRLLARRRAASTLGTVRGGRYTGTLSNAAGDHVDIALHDAGSAVNASREEATVAIRAIAWIRTTDRSVIEL</sequence>
<name>A0ABQ2N1B3_9MICO</name>
<dbReference type="RefSeq" id="WP_188700711.1">
    <property type="nucleotide sequence ID" value="NZ_BMMQ01000003.1"/>
</dbReference>
<dbReference type="EMBL" id="BMMQ01000003">
    <property type="protein sequence ID" value="GGO62998.1"/>
    <property type="molecule type" value="Genomic_DNA"/>
</dbReference>
<dbReference type="Proteomes" id="UP000638043">
    <property type="component" value="Unassembled WGS sequence"/>
</dbReference>
<keyword evidence="2" id="KW-1185">Reference proteome</keyword>
<organism evidence="1 2">
    <name type="scientific">Microbacterium nanhaiense</name>
    <dbReference type="NCBI Taxonomy" id="1301026"/>
    <lineage>
        <taxon>Bacteria</taxon>
        <taxon>Bacillati</taxon>
        <taxon>Actinomycetota</taxon>
        <taxon>Actinomycetes</taxon>
        <taxon>Micrococcales</taxon>
        <taxon>Microbacteriaceae</taxon>
        <taxon>Microbacterium</taxon>
    </lineage>
</organism>
<evidence type="ECO:0000313" key="1">
    <source>
        <dbReference type="EMBL" id="GGO62998.1"/>
    </source>
</evidence>
<gene>
    <name evidence="1" type="ORF">GCM10010910_14480</name>
</gene>
<accession>A0ABQ2N1B3</accession>
<protein>
    <submittedName>
        <fullName evidence="1">Uncharacterized protein</fullName>
    </submittedName>
</protein>
<evidence type="ECO:0000313" key="2">
    <source>
        <dbReference type="Proteomes" id="UP000638043"/>
    </source>
</evidence>
<proteinExistence type="predicted"/>
<reference evidence="2" key="1">
    <citation type="journal article" date="2019" name="Int. J. Syst. Evol. Microbiol.">
        <title>The Global Catalogue of Microorganisms (GCM) 10K type strain sequencing project: providing services to taxonomists for standard genome sequencing and annotation.</title>
        <authorList>
            <consortium name="The Broad Institute Genomics Platform"/>
            <consortium name="The Broad Institute Genome Sequencing Center for Infectious Disease"/>
            <person name="Wu L."/>
            <person name="Ma J."/>
        </authorList>
    </citation>
    <scope>NUCLEOTIDE SEQUENCE [LARGE SCALE GENOMIC DNA]</scope>
    <source>
        <strain evidence="2">CGMCC 4.7181</strain>
    </source>
</reference>